<evidence type="ECO:0000313" key="2">
    <source>
        <dbReference type="EMBL" id="RAH99153.1"/>
    </source>
</evidence>
<dbReference type="RefSeq" id="WP_111349193.1">
    <property type="nucleotide sequence ID" value="NZ_QHHQ01000005.1"/>
</dbReference>
<dbReference type="OrthoDB" id="9814966at2"/>
<dbReference type="PANTHER" id="PTHR43798">
    <property type="entry name" value="MONOACYLGLYCEROL LIPASE"/>
    <property type="match status" value="1"/>
</dbReference>
<dbReference type="InterPro" id="IPR029058">
    <property type="entry name" value="AB_hydrolase_fold"/>
</dbReference>
<evidence type="ECO:0000313" key="3">
    <source>
        <dbReference type="Proteomes" id="UP000249590"/>
    </source>
</evidence>
<gene>
    <name evidence="2" type="ORF">DLJ53_21635</name>
</gene>
<dbReference type="PRINTS" id="PR00111">
    <property type="entry name" value="ABHYDROLASE"/>
</dbReference>
<proteinExistence type="predicted"/>
<dbReference type="InterPro" id="IPR000073">
    <property type="entry name" value="AB_hydrolase_1"/>
</dbReference>
<accession>A0A8B2NQ74</accession>
<dbReference type="InterPro" id="IPR050266">
    <property type="entry name" value="AB_hydrolase_sf"/>
</dbReference>
<organism evidence="2 3">
    <name type="scientific">Acuticoccus sediminis</name>
    <dbReference type="NCBI Taxonomy" id="2184697"/>
    <lineage>
        <taxon>Bacteria</taxon>
        <taxon>Pseudomonadati</taxon>
        <taxon>Pseudomonadota</taxon>
        <taxon>Alphaproteobacteria</taxon>
        <taxon>Hyphomicrobiales</taxon>
        <taxon>Amorphaceae</taxon>
        <taxon>Acuticoccus</taxon>
    </lineage>
</organism>
<dbReference type="Pfam" id="PF12697">
    <property type="entry name" value="Abhydrolase_6"/>
    <property type="match status" value="1"/>
</dbReference>
<sequence>MTERRIRLGDGAEMEVETAGTGGLRVAMLHGAMSSRRMFDALSDRLLAGHSGLSTLAVDLPGFGGSSKPGGGYGYSAQAARIAAVLREDPRPTVVVGHSMGGAIALTLLLAAPDVVDGLVLIGTGLGRSGGSGSIAAYGTPALERELMSRYVAGWLVDPDPALVDALVEDAMRMTPASFDGVRAAIGAYDLGAAKKRLAALDLPVLVMRGARDRTRTAAEAAELTAAFRHAALVEIPDAGHCPHREKPEAAAAAILGWLGEVAAPAGARGATIAAAQGAGGADQL</sequence>
<name>A0A8B2NQ74_9HYPH</name>
<dbReference type="EMBL" id="QHHQ01000005">
    <property type="protein sequence ID" value="RAH99153.1"/>
    <property type="molecule type" value="Genomic_DNA"/>
</dbReference>
<dbReference type="Gene3D" id="3.40.50.1820">
    <property type="entry name" value="alpha/beta hydrolase"/>
    <property type="match status" value="1"/>
</dbReference>
<dbReference type="Proteomes" id="UP000249590">
    <property type="component" value="Unassembled WGS sequence"/>
</dbReference>
<dbReference type="PANTHER" id="PTHR43798:SF33">
    <property type="entry name" value="HYDROLASE, PUTATIVE (AFU_ORTHOLOGUE AFUA_2G14860)-RELATED"/>
    <property type="match status" value="1"/>
</dbReference>
<dbReference type="AlphaFoldDB" id="A0A8B2NQ74"/>
<evidence type="ECO:0000259" key="1">
    <source>
        <dbReference type="Pfam" id="PF12697"/>
    </source>
</evidence>
<feature type="domain" description="AB hydrolase-1" evidence="1">
    <location>
        <begin position="28"/>
        <end position="254"/>
    </location>
</feature>
<protein>
    <recommendedName>
        <fullName evidence="1">AB hydrolase-1 domain-containing protein</fullName>
    </recommendedName>
</protein>
<reference evidence="2 3" key="1">
    <citation type="submission" date="2018-05" db="EMBL/GenBank/DDBJ databases">
        <title>Acuticoccus sediminis sp. nov., isolated from deep-sea sediment of Indian Ocean.</title>
        <authorList>
            <person name="Liu X."/>
            <person name="Lai Q."/>
            <person name="Du Y."/>
            <person name="Sun F."/>
            <person name="Zhang X."/>
            <person name="Wang S."/>
            <person name="Shao Z."/>
        </authorList>
    </citation>
    <scope>NUCLEOTIDE SEQUENCE [LARGE SCALE GENOMIC DNA]</scope>
    <source>
        <strain evidence="2 3">PTG4-2</strain>
    </source>
</reference>
<dbReference type="SUPFAM" id="SSF53474">
    <property type="entry name" value="alpha/beta-Hydrolases"/>
    <property type="match status" value="1"/>
</dbReference>
<keyword evidence="3" id="KW-1185">Reference proteome</keyword>
<dbReference type="GO" id="GO:0016020">
    <property type="term" value="C:membrane"/>
    <property type="evidence" value="ECO:0007669"/>
    <property type="project" value="TreeGrafter"/>
</dbReference>
<comment type="caution">
    <text evidence="2">The sequence shown here is derived from an EMBL/GenBank/DDBJ whole genome shotgun (WGS) entry which is preliminary data.</text>
</comment>